<reference evidence="3 4" key="1">
    <citation type="journal article" date="2016" name="Int. J. Syst. Evol. Microbiol.">
        <title>Oceanobacillus halophilus sp. nov., a novel moderately halophilic bacterium from a hypersaline lake.</title>
        <authorList>
            <person name="Amoozegar M.A."/>
            <person name="Bagheri M."/>
            <person name="Makhdoumi A."/>
            <person name="Nikou M.M."/>
            <person name="Fazeli S.A.S."/>
            <person name="Schumann P."/>
            <person name="Sproer C."/>
            <person name="Sanchez-Porro C."/>
            <person name="Ventosa A."/>
        </authorList>
    </citation>
    <scope>NUCLEOTIDE SEQUENCE [LARGE SCALE GENOMIC DNA]</scope>
    <source>
        <strain evidence="3 4">DSM 23996</strain>
    </source>
</reference>
<evidence type="ECO:0000313" key="3">
    <source>
        <dbReference type="EMBL" id="RKQ33431.1"/>
    </source>
</evidence>
<dbReference type="AlphaFoldDB" id="A0A495A1W3"/>
<dbReference type="Proteomes" id="UP000269301">
    <property type="component" value="Unassembled WGS sequence"/>
</dbReference>
<dbReference type="Gene3D" id="1.10.530.10">
    <property type="match status" value="1"/>
</dbReference>
<dbReference type="EMBL" id="RBZP01000006">
    <property type="protein sequence ID" value="RKQ33431.1"/>
    <property type="molecule type" value="Genomic_DNA"/>
</dbReference>
<dbReference type="SUPFAM" id="SSF53955">
    <property type="entry name" value="Lysozyme-like"/>
    <property type="match status" value="1"/>
</dbReference>
<evidence type="ECO:0000313" key="4">
    <source>
        <dbReference type="Proteomes" id="UP000269301"/>
    </source>
</evidence>
<keyword evidence="1" id="KW-1133">Transmembrane helix</keyword>
<protein>
    <submittedName>
        <fullName evidence="3">Lysozyme family protein</fullName>
    </submittedName>
</protein>
<dbReference type="CDD" id="cd16891">
    <property type="entry name" value="CwlT-like"/>
    <property type="match status" value="1"/>
</dbReference>
<keyword evidence="1" id="KW-0812">Transmembrane</keyword>
<name>A0A495A1W3_9BACI</name>
<dbReference type="OrthoDB" id="9813368at2"/>
<organism evidence="3 4">
    <name type="scientific">Oceanobacillus halophilus</name>
    <dbReference type="NCBI Taxonomy" id="930130"/>
    <lineage>
        <taxon>Bacteria</taxon>
        <taxon>Bacillati</taxon>
        <taxon>Bacillota</taxon>
        <taxon>Bacilli</taxon>
        <taxon>Bacillales</taxon>
        <taxon>Bacillaceae</taxon>
        <taxon>Oceanobacillus</taxon>
    </lineage>
</organism>
<feature type="transmembrane region" description="Helical" evidence="1">
    <location>
        <begin position="12"/>
        <end position="34"/>
    </location>
</feature>
<dbReference type="InterPro" id="IPR023346">
    <property type="entry name" value="Lysozyme-like_dom_sf"/>
</dbReference>
<keyword evidence="1" id="KW-0472">Membrane</keyword>
<dbReference type="InterPro" id="IPR047194">
    <property type="entry name" value="CwlT-like_lysozyme"/>
</dbReference>
<proteinExistence type="predicted"/>
<dbReference type="RefSeq" id="WP_121204162.1">
    <property type="nucleotide sequence ID" value="NZ_RBZP01000006.1"/>
</dbReference>
<gene>
    <name evidence="3" type="ORF">D8M06_09480</name>
</gene>
<evidence type="ECO:0000259" key="2">
    <source>
        <dbReference type="Pfam" id="PF13702"/>
    </source>
</evidence>
<evidence type="ECO:0000256" key="1">
    <source>
        <dbReference type="SAM" id="Phobius"/>
    </source>
</evidence>
<feature type="domain" description="CwlT-like lysozyme" evidence="2">
    <location>
        <begin position="52"/>
        <end position="203"/>
    </location>
</feature>
<keyword evidence="4" id="KW-1185">Reference proteome</keyword>
<sequence>MRLKKKTKQAFYQVIIVTVLLFSMFFVISFLSMIGSQESKQKEFTSYPKITEEVRQYRPLVDKYAKEYGVSGYEDVLLAMMMQESGGRGNDPMQSSESYCGERGCIDDPKLSIKQGVYYFSKVLKEAEGDLELAIQSYNFGRGFINYVLEESGRYTQDVAIDFSQEMYENAPDKSIYTCLREEAKQYNACYGDIYYVKSVMEYRDVLALE</sequence>
<comment type="caution">
    <text evidence="3">The sequence shown here is derived from an EMBL/GenBank/DDBJ whole genome shotgun (WGS) entry which is preliminary data.</text>
</comment>
<dbReference type="Pfam" id="PF13702">
    <property type="entry name" value="Lysozyme_like"/>
    <property type="match status" value="1"/>
</dbReference>
<accession>A0A495A1W3</accession>